<sequence>MRRSATGYVLVAVAVILTLLVLVLGTAPPNQNDDPSSRVAGRAGTLGLYRWLGQLGFDVHRISGQFNTSGSDVLFIVDPRTPIADTDAARVMQSVAGGADLVLAVSPETQGNADALLIRLRISLTTARTAGDSTPAQPIDAGNRVHHVPMAPGNAIDPAAHLTPLLDQSGALTAVAEQVSGAGRAYVLASPLPLSNDGLRKADSSTLVLSILERARGGAIGFDEYHHGEVNAVADGAAAIFESPLGLALLLGVATALAFLVLSGRRLGHPLAGHDVALVPTTASYIDAMAGLYARSRERGAVASRYAEELRQRMALGVPAPAGPEGDAAFVATLRGARPELAGDVATVLRRARSLAASSPDAAALLSLARDVDDLERRWQQPATVATAQ</sequence>
<dbReference type="AlphaFoldDB" id="A0A934N0X5"/>
<comment type="caution">
    <text evidence="2">The sequence shown here is derived from an EMBL/GenBank/DDBJ whole genome shotgun (WGS) entry which is preliminary data.</text>
</comment>
<gene>
    <name evidence="2" type="ORF">JF886_16065</name>
</gene>
<dbReference type="InterPro" id="IPR025646">
    <property type="entry name" value="DUF4350"/>
</dbReference>
<evidence type="ECO:0000259" key="1">
    <source>
        <dbReference type="Pfam" id="PF14258"/>
    </source>
</evidence>
<accession>A0A934N0X5</accession>
<evidence type="ECO:0000313" key="2">
    <source>
        <dbReference type="EMBL" id="MBJ7596345.1"/>
    </source>
</evidence>
<dbReference type="EMBL" id="JAEKNS010000158">
    <property type="protein sequence ID" value="MBJ7596345.1"/>
    <property type="molecule type" value="Genomic_DNA"/>
</dbReference>
<evidence type="ECO:0000313" key="3">
    <source>
        <dbReference type="Proteomes" id="UP000606991"/>
    </source>
</evidence>
<organism evidence="2 3">
    <name type="scientific">Candidatus Aeolococcus gillhamiae</name>
    <dbReference type="NCBI Taxonomy" id="3127015"/>
    <lineage>
        <taxon>Bacteria</taxon>
        <taxon>Bacillati</taxon>
        <taxon>Candidatus Dormiibacterota</taxon>
        <taxon>Candidatus Dormibacteria</taxon>
        <taxon>Candidatus Aeolococcales</taxon>
        <taxon>Candidatus Aeolococcaceae</taxon>
        <taxon>Candidatus Aeolococcus</taxon>
    </lineage>
</organism>
<dbReference type="Pfam" id="PF14258">
    <property type="entry name" value="DUF4350"/>
    <property type="match status" value="1"/>
</dbReference>
<dbReference type="RefSeq" id="WP_337314306.1">
    <property type="nucleotide sequence ID" value="NZ_JAEKNS010000158.1"/>
</dbReference>
<proteinExistence type="predicted"/>
<reference evidence="2 3" key="1">
    <citation type="submission" date="2020-10" db="EMBL/GenBank/DDBJ databases">
        <title>Ca. Dormibacterota MAGs.</title>
        <authorList>
            <person name="Montgomery K."/>
        </authorList>
    </citation>
    <scope>NUCLEOTIDE SEQUENCE [LARGE SCALE GENOMIC DNA]</scope>
    <source>
        <strain evidence="2">SC8812_S17_18</strain>
    </source>
</reference>
<feature type="domain" description="DUF4350" evidence="1">
    <location>
        <begin position="41"/>
        <end position="212"/>
    </location>
</feature>
<dbReference type="Proteomes" id="UP000606991">
    <property type="component" value="Unassembled WGS sequence"/>
</dbReference>
<name>A0A934N0X5_9BACT</name>
<protein>
    <recommendedName>
        <fullName evidence="1">DUF4350 domain-containing protein</fullName>
    </recommendedName>
</protein>